<dbReference type="InterPro" id="IPR006665">
    <property type="entry name" value="OmpA-like"/>
</dbReference>
<dbReference type="SUPFAM" id="SSF103088">
    <property type="entry name" value="OmpA-like"/>
    <property type="match status" value="1"/>
</dbReference>
<organism evidence="7">
    <name type="scientific">uncultured bacterium contig00166</name>
    <dbReference type="NCBI Taxonomy" id="1181595"/>
    <lineage>
        <taxon>Bacteria</taxon>
        <taxon>environmental samples</taxon>
    </lineage>
</organism>
<accession>A0A806KHX6</accession>
<name>A0A806KHX6_9BACT</name>
<dbReference type="InterPro" id="IPR036737">
    <property type="entry name" value="OmpA-like_sf"/>
</dbReference>
<proteinExistence type="predicted"/>
<dbReference type="PROSITE" id="PS51123">
    <property type="entry name" value="OMPA_2"/>
    <property type="match status" value="1"/>
</dbReference>
<dbReference type="InterPro" id="IPR006664">
    <property type="entry name" value="OMP_bac"/>
</dbReference>
<dbReference type="PRINTS" id="PR01021">
    <property type="entry name" value="OMPADOMAIN"/>
</dbReference>
<sequence>MSKFKGSFIARLASVATIATFSALVVGCAEDNKDEDKKVSSDPVSPTIKTYTLTINNTASGTTNPTAGTYTHNENTEITVTAIPTNGYKFDGWTAVPAMPDGVNPLNTTITFNIKGDLTLTANMTIEESPPDDVDINDFETIYFDYDKTDLNDASIISLGKAADAMREHPNIRVMAEGHADERGTSSYNVGLGEARAQVVRDYLISYGIASGRIEITSFGKERPANPNCGDNYVNEECHSKNRRVELRIIAR</sequence>
<dbReference type="Pfam" id="PF00691">
    <property type="entry name" value="OmpA"/>
    <property type="match status" value="1"/>
</dbReference>
<dbReference type="InterPro" id="IPR044060">
    <property type="entry name" value="Bacterial_rp_domain"/>
</dbReference>
<dbReference type="InterPro" id="IPR050330">
    <property type="entry name" value="Bact_OuterMem_StrucFunc"/>
</dbReference>
<dbReference type="CDD" id="cd07185">
    <property type="entry name" value="OmpA_C-like"/>
    <property type="match status" value="1"/>
</dbReference>
<protein>
    <submittedName>
        <fullName evidence="7">OmpA family</fullName>
    </submittedName>
</protein>
<evidence type="ECO:0000259" key="6">
    <source>
        <dbReference type="PROSITE" id="PS51123"/>
    </source>
</evidence>
<reference evidence="7" key="1">
    <citation type="submission" date="2012-03" db="EMBL/GenBank/DDBJ databases">
        <title>Functional metagenomics reveals considerable lignocellulase gene clusters in the gut microbiome of a wood-feeding higher termite.</title>
        <authorList>
            <person name="Liu N."/>
        </authorList>
    </citation>
    <scope>NUCLEOTIDE SEQUENCE</scope>
</reference>
<evidence type="ECO:0000256" key="4">
    <source>
        <dbReference type="PROSITE-ProRule" id="PRU00473"/>
    </source>
</evidence>
<dbReference type="PROSITE" id="PS01068">
    <property type="entry name" value="OMPA_1"/>
    <property type="match status" value="1"/>
</dbReference>
<dbReference type="PROSITE" id="PS51257">
    <property type="entry name" value="PROKAR_LIPOPROTEIN"/>
    <property type="match status" value="1"/>
</dbReference>
<dbReference type="PANTHER" id="PTHR30329:SF21">
    <property type="entry name" value="LIPOPROTEIN YIAD-RELATED"/>
    <property type="match status" value="1"/>
</dbReference>
<dbReference type="AlphaFoldDB" id="A0A806KHX6"/>
<dbReference type="GO" id="GO:0009279">
    <property type="term" value="C:cell outer membrane"/>
    <property type="evidence" value="ECO:0007669"/>
    <property type="project" value="UniProtKB-SubCell"/>
</dbReference>
<feature type="domain" description="OmpA-like" evidence="6">
    <location>
        <begin position="131"/>
        <end position="252"/>
    </location>
</feature>
<keyword evidence="3" id="KW-0998">Cell outer membrane</keyword>
<evidence type="ECO:0000256" key="5">
    <source>
        <dbReference type="SAM" id="SignalP"/>
    </source>
</evidence>
<comment type="subcellular location">
    <subcellularLocation>
        <location evidence="1">Cell outer membrane</location>
    </subcellularLocation>
</comment>
<dbReference type="Pfam" id="PF18998">
    <property type="entry name" value="Flg_new_2"/>
    <property type="match status" value="1"/>
</dbReference>
<feature type="signal peptide" evidence="5">
    <location>
        <begin position="1"/>
        <end position="18"/>
    </location>
</feature>
<evidence type="ECO:0000313" key="7">
    <source>
        <dbReference type="EMBL" id="AGS54239.1"/>
    </source>
</evidence>
<dbReference type="EMBL" id="JQ844283">
    <property type="protein sequence ID" value="AGS54239.1"/>
    <property type="molecule type" value="Genomic_DNA"/>
</dbReference>
<dbReference type="PANTHER" id="PTHR30329">
    <property type="entry name" value="STATOR ELEMENT OF FLAGELLAR MOTOR COMPLEX"/>
    <property type="match status" value="1"/>
</dbReference>
<dbReference type="InterPro" id="IPR006690">
    <property type="entry name" value="OMPA-like_CS"/>
</dbReference>
<evidence type="ECO:0000256" key="2">
    <source>
        <dbReference type="ARBA" id="ARBA00023136"/>
    </source>
</evidence>
<keyword evidence="5" id="KW-0732">Signal</keyword>
<evidence type="ECO:0000256" key="1">
    <source>
        <dbReference type="ARBA" id="ARBA00004442"/>
    </source>
</evidence>
<evidence type="ECO:0000256" key="3">
    <source>
        <dbReference type="ARBA" id="ARBA00023237"/>
    </source>
</evidence>
<feature type="chain" id="PRO_5032701193" evidence="5">
    <location>
        <begin position="19"/>
        <end position="252"/>
    </location>
</feature>
<keyword evidence="2 4" id="KW-0472">Membrane</keyword>
<dbReference type="Gene3D" id="3.30.1330.60">
    <property type="entry name" value="OmpA-like domain"/>
    <property type="match status" value="1"/>
</dbReference>